<evidence type="ECO:0000313" key="1">
    <source>
        <dbReference type="EMBL" id="OCG75564.1"/>
    </source>
</evidence>
<dbReference type="InterPro" id="IPR052018">
    <property type="entry name" value="PHP_domain"/>
</dbReference>
<dbReference type="Pfam" id="PF02811">
    <property type="entry name" value="PHP"/>
    <property type="match status" value="1"/>
</dbReference>
<dbReference type="InterPro" id="IPR016195">
    <property type="entry name" value="Pol/histidinol_Pase-like"/>
</dbReference>
<accession>A0A1B9NG92</accession>
<dbReference type="Proteomes" id="UP000093355">
    <property type="component" value="Unassembled WGS sequence"/>
</dbReference>
<dbReference type="PANTHER" id="PTHR42924">
    <property type="entry name" value="EXONUCLEASE"/>
    <property type="match status" value="1"/>
</dbReference>
<dbReference type="AlphaFoldDB" id="A0A1B9NG92"/>
<dbReference type="SUPFAM" id="SSF89550">
    <property type="entry name" value="PHP domain-like"/>
    <property type="match status" value="1"/>
</dbReference>
<dbReference type="GO" id="GO:0004534">
    <property type="term" value="F:5'-3' RNA exonuclease activity"/>
    <property type="evidence" value="ECO:0007669"/>
    <property type="project" value="TreeGrafter"/>
</dbReference>
<dbReference type="SMART" id="SM00481">
    <property type="entry name" value="POLIIIAc"/>
    <property type="match status" value="1"/>
</dbReference>
<proteinExistence type="predicted"/>
<protein>
    <submittedName>
        <fullName evidence="1">Phosphatase</fullName>
    </submittedName>
</protein>
<evidence type="ECO:0000313" key="2">
    <source>
        <dbReference type="Proteomes" id="UP000093355"/>
    </source>
</evidence>
<dbReference type="CDD" id="cd07438">
    <property type="entry name" value="PHP_HisPPase_AMP"/>
    <property type="match status" value="1"/>
</dbReference>
<comment type="caution">
    <text evidence="1">The sequence shown here is derived from an EMBL/GenBank/DDBJ whole genome shotgun (WGS) entry which is preliminary data.</text>
</comment>
<dbReference type="STRING" id="904291.A7J15_00415"/>
<organism evidence="1 2">
    <name type="scientific">Microbacterium sediminis</name>
    <dbReference type="NCBI Taxonomy" id="904291"/>
    <lineage>
        <taxon>Bacteria</taxon>
        <taxon>Bacillati</taxon>
        <taxon>Actinomycetota</taxon>
        <taxon>Actinomycetes</taxon>
        <taxon>Micrococcales</taxon>
        <taxon>Microbacteriaceae</taxon>
        <taxon>Microbacterium</taxon>
    </lineage>
</organism>
<dbReference type="RefSeq" id="WP_067022736.1">
    <property type="nucleotide sequence ID" value="NZ_CP038256.1"/>
</dbReference>
<dbReference type="InterPro" id="IPR003141">
    <property type="entry name" value="Pol/His_phosphatase_N"/>
</dbReference>
<dbReference type="Gene3D" id="3.20.20.140">
    <property type="entry name" value="Metal-dependent hydrolases"/>
    <property type="match status" value="1"/>
</dbReference>
<dbReference type="GO" id="GO:0035312">
    <property type="term" value="F:5'-3' DNA exonuclease activity"/>
    <property type="evidence" value="ECO:0007669"/>
    <property type="project" value="TreeGrafter"/>
</dbReference>
<dbReference type="PANTHER" id="PTHR42924:SF3">
    <property type="entry name" value="POLYMERASE_HISTIDINOL PHOSPHATASE N-TERMINAL DOMAIN-CONTAINING PROTEIN"/>
    <property type="match status" value="1"/>
</dbReference>
<dbReference type="Gene3D" id="1.10.150.650">
    <property type="match status" value="1"/>
</dbReference>
<name>A0A1B9NG92_9MICO</name>
<dbReference type="EMBL" id="LXMD01000012">
    <property type="protein sequence ID" value="OCG75564.1"/>
    <property type="molecule type" value="Genomic_DNA"/>
</dbReference>
<dbReference type="OrthoDB" id="9804333at2"/>
<dbReference type="InterPro" id="IPR004013">
    <property type="entry name" value="PHP_dom"/>
</dbReference>
<sequence>MGDPRVSGPADLHLHSACSDGTEAPSQVMVAAHEAGMRTVALTDHDTTIGWDEASDAAAALGMTLLPGAEVSAKHHGRSVHVLAYLFDPAAPALGEIMQRVRDDRIGRAERLVGNLARDYDIAWEDVLAQRTGDATVGRPHIADALIAKGIVVSREEAFADMLHPASPYYVAHYAPSPLAAVRAIAEAGGVSVIAHPAGRGMLPRGVLEELIAAGLGGLEIAHRENTAAGVRVLREIAAAHDLIVTGSSDYHGVGKPNRIGENTTSVEMVERIIAAGTGSAPVRP</sequence>
<reference evidence="1 2" key="1">
    <citation type="submission" date="2016-05" db="EMBL/GenBank/DDBJ databases">
        <authorList>
            <person name="Lavstsen T."/>
            <person name="Jespersen J.S."/>
        </authorList>
    </citation>
    <scope>NUCLEOTIDE SEQUENCE [LARGE SCALE GENOMIC DNA]</scope>
    <source>
        <strain evidence="1 2">YLB-01</strain>
    </source>
</reference>
<gene>
    <name evidence="1" type="ORF">A7J15_00415</name>
</gene>
<keyword evidence="2" id="KW-1185">Reference proteome</keyword>